<keyword evidence="3 6" id="KW-0812">Transmembrane</keyword>
<gene>
    <name evidence="8" type="ORF">ACFO5I_04585</name>
</gene>
<feature type="transmembrane region" description="Helical" evidence="6">
    <location>
        <begin position="54"/>
        <end position="79"/>
    </location>
</feature>
<dbReference type="EMBL" id="JBHSGS010000026">
    <property type="protein sequence ID" value="MFC4719003.1"/>
    <property type="molecule type" value="Genomic_DNA"/>
</dbReference>
<accession>A0ABV9MWJ5</accession>
<reference evidence="9" key="1">
    <citation type="journal article" date="2019" name="Int. J. Syst. Evol. Microbiol.">
        <title>The Global Catalogue of Microorganisms (GCM) 10K type strain sequencing project: providing services to taxonomists for standard genome sequencing and annotation.</title>
        <authorList>
            <consortium name="The Broad Institute Genomics Platform"/>
            <consortium name="The Broad Institute Genome Sequencing Center for Infectious Disease"/>
            <person name="Wu L."/>
            <person name="Ma J."/>
        </authorList>
    </citation>
    <scope>NUCLEOTIDE SEQUENCE [LARGE SCALE GENOMIC DNA]</scope>
    <source>
        <strain evidence="9">CGMCC 1.19032</strain>
    </source>
</reference>
<dbReference type="RefSeq" id="WP_204653394.1">
    <property type="nucleotide sequence ID" value="NZ_JAFBFD010000009.1"/>
</dbReference>
<dbReference type="InterPro" id="IPR027022">
    <property type="entry name" value="ABC_permease_BceB-typ"/>
</dbReference>
<evidence type="ECO:0000259" key="7">
    <source>
        <dbReference type="Pfam" id="PF02687"/>
    </source>
</evidence>
<feature type="transmembrane region" description="Helical" evidence="6">
    <location>
        <begin position="570"/>
        <end position="589"/>
    </location>
</feature>
<dbReference type="InterPro" id="IPR052536">
    <property type="entry name" value="ABC-4_Integral_Memb_Prot"/>
</dbReference>
<evidence type="ECO:0000313" key="8">
    <source>
        <dbReference type="EMBL" id="MFC4719003.1"/>
    </source>
</evidence>
<comment type="caution">
    <text evidence="8">The sequence shown here is derived from an EMBL/GenBank/DDBJ whole genome shotgun (WGS) entry which is preliminary data.</text>
</comment>
<evidence type="ECO:0000256" key="5">
    <source>
        <dbReference type="ARBA" id="ARBA00023136"/>
    </source>
</evidence>
<feature type="transmembrane region" description="Helical" evidence="6">
    <location>
        <begin position="197"/>
        <end position="219"/>
    </location>
</feature>
<feature type="transmembrane region" description="Helical" evidence="6">
    <location>
        <begin position="539"/>
        <end position="558"/>
    </location>
</feature>
<dbReference type="Pfam" id="PF02687">
    <property type="entry name" value="FtsX"/>
    <property type="match status" value="1"/>
</dbReference>
<feature type="transmembrane region" description="Helical" evidence="6">
    <location>
        <begin position="17"/>
        <end position="34"/>
    </location>
</feature>
<dbReference type="InterPro" id="IPR003838">
    <property type="entry name" value="ABC3_permease_C"/>
</dbReference>
<proteinExistence type="inferred from homology"/>
<evidence type="ECO:0000313" key="9">
    <source>
        <dbReference type="Proteomes" id="UP001595969"/>
    </source>
</evidence>
<keyword evidence="5 6" id="KW-0472">Membrane</keyword>
<feature type="domain" description="ABC3 transporter permease C-terminal" evidence="7">
    <location>
        <begin position="61"/>
        <end position="172"/>
    </location>
</feature>
<keyword evidence="4 6" id="KW-1133">Transmembrane helix</keyword>
<feature type="transmembrane region" description="Helical" evidence="6">
    <location>
        <begin position="100"/>
        <end position="130"/>
    </location>
</feature>
<keyword evidence="2 6" id="KW-1003">Cell membrane</keyword>
<evidence type="ECO:0000256" key="3">
    <source>
        <dbReference type="ARBA" id="ARBA00022692"/>
    </source>
</evidence>
<keyword evidence="6" id="KW-0813">Transport</keyword>
<feature type="transmembrane region" description="Helical" evidence="6">
    <location>
        <begin position="486"/>
        <end position="508"/>
    </location>
</feature>
<keyword evidence="9" id="KW-1185">Reference proteome</keyword>
<evidence type="ECO:0000256" key="4">
    <source>
        <dbReference type="ARBA" id="ARBA00022989"/>
    </source>
</evidence>
<feature type="transmembrane region" description="Helical" evidence="6">
    <location>
        <begin position="284"/>
        <end position="305"/>
    </location>
</feature>
<sequence length="602" mass="68352">MLFKLALTGMKSRMRDYFVLFFGLLVASSVFYMFESLALNKEFLLSNPTIGSVIVVFRIGTVLLSLITVVYIFYANTFLMNMRQKSYALLMMLGAKVSKIATMIFIETLTIGFFSTLVGGIFGVGLTSIVQQLLMKRLNIQVSNFSSWNTHAFMVTILFFIFLFFIVAIMNALSLIHQPILQLLKQEETPVRVKNNPFLFILEAITGFILLLISGYLFLNIAKYQIFGLTVSVFTVPLGTYFLFHSTVIAVLRLLKRLSNYSSKGLNNFTLGQLNFRIRDYTKILAMVTIIFALALGAITVGVSFKQAVTTMTKETASYDLVLNHSEKINEAKIQALEPVSEGTYHFKEDSQKIYYNASEWNEMPLKVLEKTGINTTATKVQYTGDDFLSTPELIWQIKRFELTSQNAKESLMLPANEFAALDLSEGQLSLIEVNDFEQNIPLIQALVEENQANNPEIKGLEDINAFSQKYYVYELFNSLFSGFEFMGFFLGISFLTMLASCLMFKILSSAADDQKRYEMLAKIGAPQTLLKRAIHKEIAILFLLPGIVGMLHVLFGLQMFTEFMRNPYSGVPLAFGIFLTLYFIYYLLTDHLYSRIVFQKN</sequence>
<organism evidence="8 9">
    <name type="scientific">Enterococcus lemanii</name>
    <dbReference type="NCBI Taxonomy" id="1159752"/>
    <lineage>
        <taxon>Bacteria</taxon>
        <taxon>Bacillati</taxon>
        <taxon>Bacillota</taxon>
        <taxon>Bacilli</taxon>
        <taxon>Lactobacillales</taxon>
        <taxon>Enterococcaceae</taxon>
        <taxon>Enterococcus</taxon>
    </lineage>
</organism>
<feature type="transmembrane region" description="Helical" evidence="6">
    <location>
        <begin position="231"/>
        <end position="255"/>
    </location>
</feature>
<protein>
    <submittedName>
        <fullName evidence="8">FtsX-like permease family protein</fullName>
    </submittedName>
</protein>
<dbReference type="PIRSF" id="PIRSF018968">
    <property type="entry name" value="ABC_permease_BceB"/>
    <property type="match status" value="1"/>
</dbReference>
<dbReference type="PANTHER" id="PTHR46795:SF3">
    <property type="entry name" value="ABC TRANSPORTER PERMEASE"/>
    <property type="match status" value="1"/>
</dbReference>
<feature type="transmembrane region" description="Helical" evidence="6">
    <location>
        <begin position="150"/>
        <end position="176"/>
    </location>
</feature>
<dbReference type="Proteomes" id="UP001595969">
    <property type="component" value="Unassembled WGS sequence"/>
</dbReference>
<evidence type="ECO:0000256" key="1">
    <source>
        <dbReference type="ARBA" id="ARBA00004651"/>
    </source>
</evidence>
<evidence type="ECO:0000256" key="6">
    <source>
        <dbReference type="PIRNR" id="PIRNR018968"/>
    </source>
</evidence>
<comment type="subcellular location">
    <subcellularLocation>
        <location evidence="1 6">Cell membrane</location>
        <topology evidence="1 6">Multi-pass membrane protein</topology>
    </subcellularLocation>
</comment>
<name>A0ABV9MWJ5_9ENTE</name>
<dbReference type="PANTHER" id="PTHR46795">
    <property type="entry name" value="ABC TRANSPORTER PERMEASE-RELATED-RELATED"/>
    <property type="match status" value="1"/>
</dbReference>
<comment type="similarity">
    <text evidence="6">Belongs to the ABC-4 integral membrane protein family.</text>
</comment>
<evidence type="ECO:0000256" key="2">
    <source>
        <dbReference type="ARBA" id="ARBA00022475"/>
    </source>
</evidence>